<dbReference type="Proteomes" id="UP000770785">
    <property type="component" value="Unassembled WGS sequence"/>
</dbReference>
<gene>
    <name evidence="1" type="ORF">GGR27_003646</name>
</gene>
<evidence type="ECO:0000313" key="1">
    <source>
        <dbReference type="EMBL" id="NJC28127.1"/>
    </source>
</evidence>
<protein>
    <submittedName>
        <fullName evidence="1">Uncharacterized protein</fullName>
    </submittedName>
</protein>
<proteinExistence type="predicted"/>
<sequence>MPRPTLSSRLTYARRRQPARQAFLREIWQKPRSLRWASEVLFAGLDLCYVTDLYEAAATFFAPAARPLSTRERALLYPYFGDTLPWDLILIDERAWAGPRFGRFCYVSFHTINSWGPMGDHTLVHEVVHVWQYTHRGAAYIPRALYAQTTELGYNYGGLTPLRNGLRLEDFNYEQQADIIEDAFRLANGYQAQWVPGRGAEILPFYQPYLAEVRAATFTPC</sequence>
<evidence type="ECO:0000313" key="2">
    <source>
        <dbReference type="Proteomes" id="UP000770785"/>
    </source>
</evidence>
<dbReference type="RefSeq" id="WP_168039845.1">
    <property type="nucleotide sequence ID" value="NZ_JAATJH010000008.1"/>
</dbReference>
<reference evidence="1 2" key="1">
    <citation type="submission" date="2020-03" db="EMBL/GenBank/DDBJ databases">
        <title>Genomic Encyclopedia of Type Strains, Phase IV (KMG-IV): sequencing the most valuable type-strain genomes for metagenomic binning, comparative biology and taxonomic classification.</title>
        <authorList>
            <person name="Goeker M."/>
        </authorList>
    </citation>
    <scope>NUCLEOTIDE SEQUENCE [LARGE SCALE GENOMIC DNA]</scope>
    <source>
        <strain evidence="1 2">DSM 105096</strain>
    </source>
</reference>
<comment type="caution">
    <text evidence="1">The sequence shown here is derived from an EMBL/GenBank/DDBJ whole genome shotgun (WGS) entry which is preliminary data.</text>
</comment>
<keyword evidence="2" id="KW-1185">Reference proteome</keyword>
<accession>A0ABX0XH99</accession>
<dbReference type="EMBL" id="JAATJH010000008">
    <property type="protein sequence ID" value="NJC28127.1"/>
    <property type="molecule type" value="Genomic_DNA"/>
</dbReference>
<organism evidence="1 2">
    <name type="scientific">Neolewinella antarctica</name>
    <dbReference type="NCBI Taxonomy" id="442734"/>
    <lineage>
        <taxon>Bacteria</taxon>
        <taxon>Pseudomonadati</taxon>
        <taxon>Bacteroidota</taxon>
        <taxon>Saprospiria</taxon>
        <taxon>Saprospirales</taxon>
        <taxon>Lewinellaceae</taxon>
        <taxon>Neolewinella</taxon>
    </lineage>
</organism>
<name>A0ABX0XH99_9BACT</name>